<dbReference type="KEGG" id="fll:EI427_20955"/>
<evidence type="ECO:0000313" key="2">
    <source>
        <dbReference type="EMBL" id="AZQ64696.1"/>
    </source>
</evidence>
<dbReference type="RefSeq" id="WP_126618650.1">
    <property type="nucleotide sequence ID" value="NZ_CP034563.1"/>
</dbReference>
<dbReference type="EMBL" id="CP034563">
    <property type="protein sequence ID" value="AZQ64696.1"/>
    <property type="molecule type" value="Genomic_DNA"/>
</dbReference>
<keyword evidence="3" id="KW-1185">Reference proteome</keyword>
<evidence type="ECO:0000256" key="1">
    <source>
        <dbReference type="SAM" id="Phobius"/>
    </source>
</evidence>
<keyword evidence="1" id="KW-0472">Membrane</keyword>
<keyword evidence="1" id="KW-0812">Transmembrane</keyword>
<protein>
    <submittedName>
        <fullName evidence="2">Stage II sporulation protein M</fullName>
    </submittedName>
</protein>
<reference evidence="2 3" key="1">
    <citation type="submission" date="2018-12" db="EMBL/GenBank/DDBJ databases">
        <title>Flammeovirga pectinis sp. nov., isolated from the gut of the Korean scallop, Patinopecten yessoensis.</title>
        <authorList>
            <person name="Bae J.-W."/>
            <person name="Jeong Y.-S."/>
            <person name="Kang W."/>
        </authorList>
    </citation>
    <scope>NUCLEOTIDE SEQUENCE [LARGE SCALE GENOMIC DNA]</scope>
    <source>
        <strain evidence="2 3">L12M1</strain>
    </source>
</reference>
<feature type="transmembrane region" description="Helical" evidence="1">
    <location>
        <begin position="157"/>
        <end position="178"/>
    </location>
</feature>
<dbReference type="PANTHER" id="PTHR35337">
    <property type="entry name" value="SLR1478 PROTEIN"/>
    <property type="match status" value="1"/>
</dbReference>
<organism evidence="2 3">
    <name type="scientific">Flammeovirga pectinis</name>
    <dbReference type="NCBI Taxonomy" id="2494373"/>
    <lineage>
        <taxon>Bacteria</taxon>
        <taxon>Pseudomonadati</taxon>
        <taxon>Bacteroidota</taxon>
        <taxon>Cytophagia</taxon>
        <taxon>Cytophagales</taxon>
        <taxon>Flammeovirgaceae</taxon>
        <taxon>Flammeovirga</taxon>
    </lineage>
</organism>
<dbReference type="AlphaFoldDB" id="A0A3Q9FU72"/>
<sequence>MKEPIFILKNQNKWQTIEQALNKPTVSPDLLASYYKSLSEDLSYAQTFYPESEVTFYLNGLSVKYHERIYTNKKEKTSRIRTFWTEEVPYEMARNRKQILYALVVFLVSCVIGVFSAHHDGEFVRLILGDGYVNMTLENIANGKPMDVYASGSEIEMFTYITLNNIKVSFLAFAFGIFSSFGTGVLLFRNGIMLGSFQYFFYQKGVLEESLLSIWTHGTLEITAIIFAGGAGFVLGNSLLFPKYKRRMDSVKEGTKSGLKIIIGLIPIFIIAGFLEGFVTRQVDWPLPIRLFFIITSFSFIIFYYFYHANKVFEKRQV</sequence>
<feature type="transmembrane region" description="Helical" evidence="1">
    <location>
        <begin position="99"/>
        <end position="118"/>
    </location>
</feature>
<feature type="transmembrane region" description="Helical" evidence="1">
    <location>
        <begin position="222"/>
        <end position="241"/>
    </location>
</feature>
<proteinExistence type="predicted"/>
<keyword evidence="1" id="KW-1133">Transmembrane helix</keyword>
<gene>
    <name evidence="2" type="ORF">EI427_20955</name>
</gene>
<name>A0A3Q9FU72_9BACT</name>
<evidence type="ECO:0000313" key="3">
    <source>
        <dbReference type="Proteomes" id="UP000267268"/>
    </source>
</evidence>
<feature type="transmembrane region" description="Helical" evidence="1">
    <location>
        <begin position="285"/>
        <end position="307"/>
    </location>
</feature>
<feature type="transmembrane region" description="Helical" evidence="1">
    <location>
        <begin position="261"/>
        <end position="279"/>
    </location>
</feature>
<dbReference type="Proteomes" id="UP000267268">
    <property type="component" value="Chromosome 2"/>
</dbReference>
<dbReference type="PANTHER" id="PTHR35337:SF1">
    <property type="entry name" value="SLR1478 PROTEIN"/>
    <property type="match status" value="1"/>
</dbReference>
<dbReference type="OrthoDB" id="9800053at2"/>
<dbReference type="Pfam" id="PF01944">
    <property type="entry name" value="SpoIIM"/>
    <property type="match status" value="1"/>
</dbReference>
<dbReference type="InterPro" id="IPR002798">
    <property type="entry name" value="SpoIIM-like"/>
</dbReference>
<feature type="transmembrane region" description="Helical" evidence="1">
    <location>
        <begin position="185"/>
        <end position="202"/>
    </location>
</feature>
<accession>A0A3Q9FU72</accession>